<feature type="compositionally biased region" description="Basic residues" evidence="1">
    <location>
        <begin position="103"/>
        <end position="113"/>
    </location>
</feature>
<accession>A0A8H7D1Y8</accession>
<proteinExistence type="predicted"/>
<protein>
    <submittedName>
        <fullName evidence="2">Uncharacterized protein</fullName>
    </submittedName>
</protein>
<organism evidence="2 3">
    <name type="scientific">Mycena venus</name>
    <dbReference type="NCBI Taxonomy" id="2733690"/>
    <lineage>
        <taxon>Eukaryota</taxon>
        <taxon>Fungi</taxon>
        <taxon>Dikarya</taxon>
        <taxon>Basidiomycota</taxon>
        <taxon>Agaricomycotina</taxon>
        <taxon>Agaricomycetes</taxon>
        <taxon>Agaricomycetidae</taxon>
        <taxon>Agaricales</taxon>
        <taxon>Marasmiineae</taxon>
        <taxon>Mycenaceae</taxon>
        <taxon>Mycena</taxon>
    </lineage>
</organism>
<evidence type="ECO:0000313" key="3">
    <source>
        <dbReference type="Proteomes" id="UP000620124"/>
    </source>
</evidence>
<name>A0A8H7D1Y8_9AGAR</name>
<feature type="region of interest" description="Disordered" evidence="1">
    <location>
        <begin position="47"/>
        <end position="133"/>
    </location>
</feature>
<dbReference type="AlphaFoldDB" id="A0A8H7D1Y8"/>
<gene>
    <name evidence="2" type="ORF">MVEN_00903400</name>
</gene>
<dbReference type="EMBL" id="JACAZI010000006">
    <property type="protein sequence ID" value="KAF7358525.1"/>
    <property type="molecule type" value="Genomic_DNA"/>
</dbReference>
<dbReference type="Proteomes" id="UP000620124">
    <property type="component" value="Unassembled WGS sequence"/>
</dbReference>
<reference evidence="2" key="1">
    <citation type="submission" date="2020-05" db="EMBL/GenBank/DDBJ databases">
        <title>Mycena genomes resolve the evolution of fungal bioluminescence.</title>
        <authorList>
            <person name="Tsai I.J."/>
        </authorList>
    </citation>
    <scope>NUCLEOTIDE SEQUENCE</scope>
    <source>
        <strain evidence="2">CCC161011</strain>
    </source>
</reference>
<dbReference type="OrthoDB" id="3119029at2759"/>
<evidence type="ECO:0000256" key="1">
    <source>
        <dbReference type="SAM" id="MobiDB-lite"/>
    </source>
</evidence>
<evidence type="ECO:0000313" key="2">
    <source>
        <dbReference type="EMBL" id="KAF7358525.1"/>
    </source>
</evidence>
<comment type="caution">
    <text evidence="2">The sequence shown here is derived from an EMBL/GenBank/DDBJ whole genome shotgun (WGS) entry which is preliminary data.</text>
</comment>
<feature type="compositionally biased region" description="Basic and acidic residues" evidence="1">
    <location>
        <begin position="59"/>
        <end position="73"/>
    </location>
</feature>
<feature type="compositionally biased region" description="Low complexity" evidence="1">
    <location>
        <begin position="114"/>
        <end position="133"/>
    </location>
</feature>
<keyword evidence="3" id="KW-1185">Reference proteome</keyword>
<sequence>MSSTGRGDATLPIFIRKDTAQKRDSFDSFSDMTASFVGLDYNAPKADKSFGTLSLPNYREGDKDYSDLEKTESSDDEIEVPSLHRASVHMPVPTPAVTEPAHTARRPTSRARCRCTPSTRTTPPTSFNPPSSH</sequence>